<keyword evidence="3" id="KW-1185">Reference proteome</keyword>
<dbReference type="InterPro" id="IPR029013">
    <property type="entry name" value="HP0062-like_sf"/>
</dbReference>
<dbReference type="SUPFAM" id="SSF158414">
    <property type="entry name" value="HP0062-like"/>
    <property type="match status" value="1"/>
</dbReference>
<dbReference type="Proteomes" id="UP000036367">
    <property type="component" value="Unassembled WGS sequence"/>
</dbReference>
<feature type="coiled-coil region" evidence="1">
    <location>
        <begin position="22"/>
        <end position="72"/>
    </location>
</feature>
<dbReference type="InterPro" id="IPR010310">
    <property type="entry name" value="T7SS_ESAT-6-like"/>
</dbReference>
<evidence type="ECO:0000313" key="3">
    <source>
        <dbReference type="Proteomes" id="UP000036367"/>
    </source>
</evidence>
<keyword evidence="1" id="KW-0175">Coiled coil</keyword>
<dbReference type="RefSeq" id="WP_007326182.1">
    <property type="nucleotide sequence ID" value="NZ_LECT01000005.1"/>
</dbReference>
<dbReference type="Gene3D" id="1.10.287.850">
    <property type="entry name" value="HP0062-like domain"/>
    <property type="match status" value="1"/>
</dbReference>
<protein>
    <recommendedName>
        <fullName evidence="4">WXG100 family type VII secretion target</fullName>
    </recommendedName>
</protein>
<proteinExistence type="predicted"/>
<gene>
    <name evidence="2" type="ORF">RISK_000304</name>
</gene>
<name>A0A0J1BMB7_RHOIS</name>
<evidence type="ECO:0000256" key="1">
    <source>
        <dbReference type="SAM" id="Coils"/>
    </source>
</evidence>
<comment type="caution">
    <text evidence="2">The sequence shown here is derived from an EMBL/GenBank/DDBJ whole genome shotgun (WGS) entry which is preliminary data.</text>
</comment>
<dbReference type="STRING" id="595434.RISK_000304"/>
<dbReference type="AlphaFoldDB" id="A0A0J1BMB7"/>
<evidence type="ECO:0000313" key="2">
    <source>
        <dbReference type="EMBL" id="KLU07627.1"/>
    </source>
</evidence>
<reference evidence="2" key="1">
    <citation type="submission" date="2015-05" db="EMBL/GenBank/DDBJ databases">
        <title>Permanent draft genome of Rhodopirellula islandicus K833.</title>
        <authorList>
            <person name="Kizina J."/>
            <person name="Richter M."/>
            <person name="Glockner F.O."/>
            <person name="Harder J."/>
        </authorList>
    </citation>
    <scope>NUCLEOTIDE SEQUENCE [LARGE SCALE GENOMIC DNA]</scope>
    <source>
        <strain evidence="2">K833</strain>
    </source>
</reference>
<evidence type="ECO:0008006" key="4">
    <source>
        <dbReference type="Google" id="ProtNLM"/>
    </source>
</evidence>
<dbReference type="Pfam" id="PF06013">
    <property type="entry name" value="WXG100"/>
    <property type="match status" value="1"/>
</dbReference>
<dbReference type="PATRIC" id="fig|595434.4.peg.289"/>
<dbReference type="EMBL" id="LECT01000005">
    <property type="protein sequence ID" value="KLU07627.1"/>
    <property type="molecule type" value="Genomic_DNA"/>
</dbReference>
<organism evidence="2 3">
    <name type="scientific">Rhodopirellula islandica</name>
    <dbReference type="NCBI Taxonomy" id="595434"/>
    <lineage>
        <taxon>Bacteria</taxon>
        <taxon>Pseudomonadati</taxon>
        <taxon>Planctomycetota</taxon>
        <taxon>Planctomycetia</taxon>
        <taxon>Pirellulales</taxon>
        <taxon>Pirellulaceae</taxon>
        <taxon>Rhodopirellula</taxon>
    </lineage>
</organism>
<accession>A0A0J1BMB7</accession>
<sequence length="89" mass="10566">MNQAIGDPDQIRQFASQLARFAEELRQRGTGLSAQMNQLEQSWRDDQQRKFNQEFQDQLRQLQRLVQATDEHVPYLMRKADQLDAYLGR</sequence>
<dbReference type="OrthoDB" id="3035322at2"/>